<dbReference type="Proteomes" id="UP000002357">
    <property type="component" value="Plasmid pSCL4"/>
</dbReference>
<dbReference type="OrthoDB" id="65842at2"/>
<evidence type="ECO:0000313" key="3">
    <source>
        <dbReference type="Proteomes" id="UP000002357"/>
    </source>
</evidence>
<accession>D5SI68</accession>
<reference evidence="2 3" key="1">
    <citation type="journal article" date="2010" name="Genome Biol. Evol.">
        <title>The sequence of a 1.8-mb bacterial linear plasmid reveals a rich evolutionary reservoir of secondary metabolic pathways.</title>
        <authorList>
            <person name="Medema M.H."/>
            <person name="Trefzer A."/>
            <person name="Kovalchuk A."/>
            <person name="van den Berg M."/>
            <person name="Mueller U."/>
            <person name="Heijne W."/>
            <person name="Wu L."/>
            <person name="Alam M.T."/>
            <person name="Ronning C.M."/>
            <person name="Nierman W.C."/>
            <person name="Bovenberg R.A.L."/>
            <person name="Breitling R."/>
            <person name="Takano E."/>
        </authorList>
    </citation>
    <scope>NUCLEOTIDE SEQUENCE [LARGE SCALE GENOMIC DNA]</scope>
    <source>
        <strain evidence="3">ATCC 27064 / DSM 738 / JCM 4710 / NBRC 13307 / NCIMB 12785 / NRRL 3585 / VKM Ac-602</strain>
        <plasmid evidence="2">pSCL4</plasmid>
    </source>
</reference>
<feature type="compositionally biased region" description="Basic residues" evidence="1">
    <location>
        <begin position="130"/>
        <end position="144"/>
    </location>
</feature>
<proteinExistence type="predicted"/>
<protein>
    <submittedName>
        <fullName evidence="2">Uncharacterized protein</fullName>
    </submittedName>
</protein>
<dbReference type="InterPro" id="IPR025633">
    <property type="entry name" value="DUF4291"/>
</dbReference>
<sequence length="161" mass="17949">MPVVVILEVLTCSSRTVVARPRLLTRWGPERTQRGSALNRYSIQVGIGREPIKRFNEEWPVDLADITVQARKAAALVRSCRAARAQRLLPPERVYPVGPGVAGRPEIGGSPRAVRAVRYVPVRSAPPDQRRRRLRQAGRPRPRRAPAPTGRELTLRTDISA</sequence>
<dbReference type="Pfam" id="PF14124">
    <property type="entry name" value="DUF4291"/>
    <property type="match status" value="1"/>
</dbReference>
<geneLocation type="plasmid" evidence="2 3">
    <name>pSCL4</name>
</geneLocation>
<dbReference type="RefSeq" id="WP_003962934.1">
    <property type="nucleotide sequence ID" value="NZ_CM000914.1"/>
</dbReference>
<evidence type="ECO:0000256" key="1">
    <source>
        <dbReference type="SAM" id="MobiDB-lite"/>
    </source>
</evidence>
<keyword evidence="2" id="KW-0614">Plasmid</keyword>
<organism evidence="2 3">
    <name type="scientific">Streptomyces clavuligerus</name>
    <dbReference type="NCBI Taxonomy" id="1901"/>
    <lineage>
        <taxon>Bacteria</taxon>
        <taxon>Bacillati</taxon>
        <taxon>Actinomycetota</taxon>
        <taxon>Actinomycetes</taxon>
        <taxon>Kitasatosporales</taxon>
        <taxon>Streptomycetaceae</taxon>
        <taxon>Streptomyces</taxon>
    </lineage>
</organism>
<keyword evidence="3" id="KW-1185">Reference proteome</keyword>
<evidence type="ECO:0000313" key="2">
    <source>
        <dbReference type="EMBL" id="EFG03611.2"/>
    </source>
</evidence>
<dbReference type="PANTHER" id="PTHR38567:SF1">
    <property type="entry name" value="DUF4291 DOMAIN-CONTAINING PROTEIN"/>
    <property type="match status" value="1"/>
</dbReference>
<name>D5SI68_STRCL</name>
<dbReference type="GeneID" id="93733362"/>
<feature type="region of interest" description="Disordered" evidence="1">
    <location>
        <begin position="124"/>
        <end position="161"/>
    </location>
</feature>
<gene>
    <name evidence="2" type="ORF">SCLAV_p0120</name>
</gene>
<dbReference type="PANTHER" id="PTHR38567">
    <property type="entry name" value="DUF4291 DOMAIN-CONTAINING PROTEIN"/>
    <property type="match status" value="1"/>
</dbReference>
<dbReference type="AlphaFoldDB" id="D5SI68"/>
<dbReference type="EMBL" id="CM000914">
    <property type="protein sequence ID" value="EFG03611.2"/>
    <property type="molecule type" value="Genomic_DNA"/>
</dbReference>